<accession>A0A429X7L9</accession>
<evidence type="ECO:0000256" key="2">
    <source>
        <dbReference type="ARBA" id="ARBA00022801"/>
    </source>
</evidence>
<sequence length="307" mass="33224">MKPGLLATIQDLGRHGYQKYGLAVSGPADGYSHRMANIIVGNDENAALLEVTLMGLKLLVSEPGIIAITGGDLSPDINGKEVPMWKSIKVEEGDVIQFKGARSGCRSYLAVAGGFDVPQVLGSRATDLVGKIGGMKGRALKKGDILRVFPKSSDHLKGRRLPDDLIPEYTDDIQIRVILGPQGESFTEEGIRTFLSSTYKVTQQVDRMGCRLDGPVIEHVESADIISEGIFYGAIQVPKNGQPIIFLVGRQSIGGYTKIGGVISVDLPKLGQVKPGDTVTFTEIPIEEAQEELKKQEYNFRILQATC</sequence>
<dbReference type="GO" id="GO:0005524">
    <property type="term" value="F:ATP binding"/>
    <property type="evidence" value="ECO:0007669"/>
    <property type="project" value="UniProtKB-KW"/>
</dbReference>
<dbReference type="PANTHER" id="PTHR43309">
    <property type="entry name" value="5-OXOPROLINASE SUBUNIT C"/>
    <property type="match status" value="1"/>
</dbReference>
<dbReference type="GO" id="GO:0016787">
    <property type="term" value="F:hydrolase activity"/>
    <property type="evidence" value="ECO:0007669"/>
    <property type="project" value="UniProtKB-KW"/>
</dbReference>
<evidence type="ECO:0000313" key="6">
    <source>
        <dbReference type="Proteomes" id="UP000287296"/>
    </source>
</evidence>
<keyword evidence="2" id="KW-0378">Hydrolase</keyword>
<dbReference type="Proteomes" id="UP000287296">
    <property type="component" value="Unassembled WGS sequence"/>
</dbReference>
<gene>
    <name evidence="5" type="ORF">D5F11_012395</name>
</gene>
<dbReference type="GO" id="GO:0016740">
    <property type="term" value="F:transferase activity"/>
    <property type="evidence" value="ECO:0007669"/>
    <property type="project" value="UniProtKB-KW"/>
</dbReference>
<dbReference type="RefSeq" id="WP_120116693.1">
    <property type="nucleotide sequence ID" value="NZ_BORI01000017.1"/>
</dbReference>
<dbReference type="Pfam" id="PF02626">
    <property type="entry name" value="CT_A_B"/>
    <property type="match status" value="1"/>
</dbReference>
<dbReference type="OrthoDB" id="9782422at2"/>
<dbReference type="NCBIfam" id="TIGR00724">
    <property type="entry name" value="urea_amlyse_rel"/>
    <property type="match status" value="1"/>
</dbReference>
<dbReference type="AlphaFoldDB" id="A0A429X7L9"/>
<protein>
    <submittedName>
        <fullName evidence="5">Biotin-dependent carboxyltransferase</fullName>
    </submittedName>
</protein>
<evidence type="ECO:0000256" key="1">
    <source>
        <dbReference type="ARBA" id="ARBA00022741"/>
    </source>
</evidence>
<name>A0A429X7L9_SIMTE</name>
<proteinExistence type="predicted"/>
<dbReference type="PANTHER" id="PTHR43309:SF5">
    <property type="entry name" value="5-OXOPROLINASE SUBUNIT C"/>
    <property type="match status" value="1"/>
</dbReference>
<comment type="caution">
    <text evidence="5">The sequence shown here is derived from an EMBL/GenBank/DDBJ whole genome shotgun (WGS) entry which is preliminary data.</text>
</comment>
<dbReference type="SUPFAM" id="SSF50891">
    <property type="entry name" value="Cyclophilin-like"/>
    <property type="match status" value="1"/>
</dbReference>
<organism evidence="5 6">
    <name type="scientific">Siminovitchia terrae</name>
    <name type="common">Bacillus terrae</name>
    <dbReference type="NCBI Taxonomy" id="1914933"/>
    <lineage>
        <taxon>Bacteria</taxon>
        <taxon>Bacillati</taxon>
        <taxon>Bacillota</taxon>
        <taxon>Bacilli</taxon>
        <taxon>Bacillales</taxon>
        <taxon>Bacillaceae</taxon>
        <taxon>Siminovitchia</taxon>
    </lineage>
</organism>
<keyword evidence="3" id="KW-0067">ATP-binding</keyword>
<reference evidence="5 6" key="1">
    <citation type="submission" date="2018-12" db="EMBL/GenBank/DDBJ databases">
        <authorList>
            <person name="Sun L."/>
            <person name="Chen Z."/>
        </authorList>
    </citation>
    <scope>NUCLEOTIDE SEQUENCE [LARGE SCALE GENOMIC DNA]</scope>
    <source>
        <strain evidence="5 6">LMG 29736</strain>
    </source>
</reference>
<dbReference type="InterPro" id="IPR029000">
    <property type="entry name" value="Cyclophilin-like_dom_sf"/>
</dbReference>
<dbReference type="SMART" id="SM00797">
    <property type="entry name" value="AHS2"/>
    <property type="match status" value="1"/>
</dbReference>
<evidence type="ECO:0000259" key="4">
    <source>
        <dbReference type="SMART" id="SM00797"/>
    </source>
</evidence>
<evidence type="ECO:0000313" key="5">
    <source>
        <dbReference type="EMBL" id="RST59389.1"/>
    </source>
</evidence>
<dbReference type="InterPro" id="IPR003778">
    <property type="entry name" value="CT_A_B"/>
</dbReference>
<feature type="domain" description="Carboxyltransferase" evidence="4">
    <location>
        <begin position="19"/>
        <end position="299"/>
    </location>
</feature>
<keyword evidence="1" id="KW-0547">Nucleotide-binding</keyword>
<keyword evidence="5" id="KW-0808">Transferase</keyword>
<dbReference type="EMBL" id="QYTW02000011">
    <property type="protein sequence ID" value="RST59389.1"/>
    <property type="molecule type" value="Genomic_DNA"/>
</dbReference>
<evidence type="ECO:0000256" key="3">
    <source>
        <dbReference type="ARBA" id="ARBA00022840"/>
    </source>
</evidence>
<dbReference type="Gene3D" id="2.40.100.10">
    <property type="entry name" value="Cyclophilin-like"/>
    <property type="match status" value="1"/>
</dbReference>
<dbReference type="InterPro" id="IPR052708">
    <property type="entry name" value="PxpC"/>
</dbReference>